<reference evidence="2 3" key="1">
    <citation type="submission" date="2020-08" db="EMBL/GenBank/DDBJ databases">
        <title>A Genomic Blueprint of the Chicken Gut Microbiome.</title>
        <authorList>
            <person name="Gilroy R."/>
            <person name="Ravi A."/>
            <person name="Getino M."/>
            <person name="Pursley I."/>
            <person name="Horton D.L."/>
            <person name="Alikhan N.-F."/>
            <person name="Baker D."/>
            <person name="Gharbi K."/>
            <person name="Hall N."/>
            <person name="Watson M."/>
            <person name="Adriaenssens E.M."/>
            <person name="Foster-Nyarko E."/>
            <person name="Jarju S."/>
            <person name="Secka A."/>
            <person name="Antonio M."/>
            <person name="Oren A."/>
            <person name="Chaudhuri R."/>
            <person name="La Ragione R.M."/>
            <person name="Hildebrand F."/>
            <person name="Pallen M.J."/>
        </authorList>
    </citation>
    <scope>NUCLEOTIDE SEQUENCE [LARGE SCALE GENOMIC DNA]</scope>
    <source>
        <strain evidence="2 3">Sa1CVA4</strain>
    </source>
</reference>
<keyword evidence="1" id="KW-1133">Transmembrane helix</keyword>
<feature type="transmembrane region" description="Helical" evidence="1">
    <location>
        <begin position="160"/>
        <end position="179"/>
    </location>
</feature>
<protein>
    <submittedName>
        <fullName evidence="2">Uncharacterized protein</fullName>
    </submittedName>
</protein>
<gene>
    <name evidence="2" type="ORF">H9628_05535</name>
</gene>
<evidence type="ECO:0000313" key="3">
    <source>
        <dbReference type="Proteomes" id="UP000626242"/>
    </source>
</evidence>
<comment type="caution">
    <text evidence="2">The sequence shown here is derived from an EMBL/GenBank/DDBJ whole genome shotgun (WGS) entry which is preliminary data.</text>
</comment>
<name>A0ABR8WLI1_9FLAO</name>
<feature type="transmembrane region" description="Helical" evidence="1">
    <location>
        <begin position="128"/>
        <end position="148"/>
    </location>
</feature>
<proteinExistence type="predicted"/>
<keyword evidence="1" id="KW-0472">Membrane</keyword>
<dbReference type="RefSeq" id="WP_251833131.1">
    <property type="nucleotide sequence ID" value="NZ_JACSPS010000002.1"/>
</dbReference>
<feature type="transmembrane region" description="Helical" evidence="1">
    <location>
        <begin position="84"/>
        <end position="107"/>
    </location>
</feature>
<evidence type="ECO:0000256" key="1">
    <source>
        <dbReference type="SAM" id="Phobius"/>
    </source>
</evidence>
<evidence type="ECO:0000313" key="2">
    <source>
        <dbReference type="EMBL" id="MBD8017926.1"/>
    </source>
</evidence>
<organism evidence="2 3">
    <name type="scientific">Kaistella pullorum</name>
    <dbReference type="NCBI Taxonomy" id="2763074"/>
    <lineage>
        <taxon>Bacteria</taxon>
        <taxon>Pseudomonadati</taxon>
        <taxon>Bacteroidota</taxon>
        <taxon>Flavobacteriia</taxon>
        <taxon>Flavobacteriales</taxon>
        <taxon>Weeksellaceae</taxon>
        <taxon>Chryseobacterium group</taxon>
        <taxon>Kaistella</taxon>
    </lineage>
</organism>
<dbReference type="Proteomes" id="UP000626242">
    <property type="component" value="Unassembled WGS sequence"/>
</dbReference>
<keyword evidence="3" id="KW-1185">Reference proteome</keyword>
<dbReference type="EMBL" id="JACSPS010000002">
    <property type="protein sequence ID" value="MBD8017926.1"/>
    <property type="molecule type" value="Genomic_DNA"/>
</dbReference>
<keyword evidence="1" id="KW-0812">Transmembrane</keyword>
<accession>A0ABR8WLI1</accession>
<feature type="transmembrane region" description="Helical" evidence="1">
    <location>
        <begin position="7"/>
        <end position="24"/>
    </location>
</feature>
<feature type="transmembrane region" description="Helical" evidence="1">
    <location>
        <begin position="30"/>
        <end position="48"/>
    </location>
</feature>
<feature type="transmembrane region" description="Helical" evidence="1">
    <location>
        <begin position="55"/>
        <end position="78"/>
    </location>
</feature>
<sequence length="184" mass="21450">MPAKPFIYLAAASSLYEMIFTVMLKIDSRVWFTVYDILAFLCIFYYFFKINRPKYRSIFTVSMVIFALVAGAGCFIAPRSLSHFLHVQAVFSGTITLFVMVMTFLWFTDIFRKMEVPNLWDLPDFYNIAGLFIYYSTTFFLFLLSDIIQTDGSVIFLNYWMLNVVAALILRTLLTIGVWKSIRN</sequence>